<dbReference type="CDD" id="cd01647">
    <property type="entry name" value="RT_LTR"/>
    <property type="match status" value="1"/>
</dbReference>
<dbReference type="Pfam" id="PF00078">
    <property type="entry name" value="RVT_1"/>
    <property type="match status" value="1"/>
</dbReference>
<dbReference type="EC" id="2.7.7.49" evidence="1"/>
<feature type="domain" description="Reverse transcriptase" evidence="3">
    <location>
        <begin position="115"/>
        <end position="274"/>
    </location>
</feature>
<name>A0AAE1ULK2_9EUCA</name>
<dbReference type="InterPro" id="IPR043128">
    <property type="entry name" value="Rev_trsase/Diguanyl_cyclase"/>
</dbReference>
<evidence type="ECO:0000259" key="3">
    <source>
        <dbReference type="Pfam" id="PF00078"/>
    </source>
</evidence>
<feature type="compositionally biased region" description="Basic and acidic residues" evidence="2">
    <location>
        <begin position="545"/>
        <end position="567"/>
    </location>
</feature>
<evidence type="ECO:0000313" key="5">
    <source>
        <dbReference type="EMBL" id="KAK4329508.1"/>
    </source>
</evidence>
<evidence type="ECO:0000259" key="4">
    <source>
        <dbReference type="Pfam" id="PF17921"/>
    </source>
</evidence>
<sequence>MIPTPPQKTTSTSTEVVNWPYTYDPTPQQRAEHAAAVINAFPRVFGKDNMLREMVGGPMHIELTDDARPFSVTAPRIIPYSWREEIKQQLDDLLDKGIIEKVDYPTSWCHPIVPVPKKQSGVRLCVDLTRLNRHVKRPVYPVRSPHDAIVSVGQEAAWFPTLDAKMGYFQIKIAEEDQDLTCFITPWGRYKFRRAVMGLVSSGDEYNRRGDQALGDVPNTIKIVDDILVYDSTYSAQLDHVIQVVQRCDQHGITLNPDKFVFGEAMVDYCGYTISRLGYTTDSRKVNSDFPRPLNITDLRSFMGLTNQLGAFSSAVAEAAQPLRDLLRPKNEWNWSTQHEQAFEKMPFSRAPVQDPVECDEAGGDPEIDPLHAVVISSLHATSEEGIRLAPLKDQTLEKVRAAAERDTEYTMLKDIINGLPEHRHELDHRLRAYWPVRSLLATDDDFIVYGLRLLIPLSLRRETLERLHGGHQGMERTKRRARQTIYWPGVIVGIGQRRDYRVKMGSGRILWRNRRFLRPHRPMTPVGVKGQETHHSVTPQQPDPEEHHSLELPQRRGSRQRREPQRLKVQWHASTYD</sequence>
<dbReference type="InterPro" id="IPR000477">
    <property type="entry name" value="RT_dom"/>
</dbReference>
<evidence type="ECO:0000256" key="1">
    <source>
        <dbReference type="ARBA" id="ARBA00012493"/>
    </source>
</evidence>
<dbReference type="Pfam" id="PF17921">
    <property type="entry name" value="Integrase_H2C2"/>
    <property type="match status" value="1"/>
</dbReference>
<dbReference type="Gene3D" id="3.30.70.270">
    <property type="match status" value="2"/>
</dbReference>
<feature type="region of interest" description="Disordered" evidence="2">
    <location>
        <begin position="522"/>
        <end position="578"/>
    </location>
</feature>
<feature type="domain" description="Integrase zinc-binding" evidence="4">
    <location>
        <begin position="456"/>
        <end position="490"/>
    </location>
</feature>
<reference evidence="5" key="1">
    <citation type="submission" date="2023-11" db="EMBL/GenBank/DDBJ databases">
        <title>Genome assemblies of two species of porcelain crab, Petrolisthes cinctipes and Petrolisthes manimaculis (Anomura: Porcellanidae).</title>
        <authorList>
            <person name="Angst P."/>
        </authorList>
    </citation>
    <scope>NUCLEOTIDE SEQUENCE</scope>
    <source>
        <strain evidence="5">PB745_02</strain>
        <tissue evidence="5">Gill</tissue>
    </source>
</reference>
<dbReference type="Gene3D" id="3.10.10.10">
    <property type="entry name" value="HIV Type 1 Reverse Transcriptase, subunit A, domain 1"/>
    <property type="match status" value="1"/>
</dbReference>
<organism evidence="5 6">
    <name type="scientific">Petrolisthes manimaculis</name>
    <dbReference type="NCBI Taxonomy" id="1843537"/>
    <lineage>
        <taxon>Eukaryota</taxon>
        <taxon>Metazoa</taxon>
        <taxon>Ecdysozoa</taxon>
        <taxon>Arthropoda</taxon>
        <taxon>Crustacea</taxon>
        <taxon>Multicrustacea</taxon>
        <taxon>Malacostraca</taxon>
        <taxon>Eumalacostraca</taxon>
        <taxon>Eucarida</taxon>
        <taxon>Decapoda</taxon>
        <taxon>Pleocyemata</taxon>
        <taxon>Anomura</taxon>
        <taxon>Galatheoidea</taxon>
        <taxon>Porcellanidae</taxon>
        <taxon>Petrolisthes</taxon>
    </lineage>
</organism>
<accession>A0AAE1ULK2</accession>
<dbReference type="EMBL" id="JAWZYT010000009">
    <property type="protein sequence ID" value="KAK4329508.1"/>
    <property type="molecule type" value="Genomic_DNA"/>
</dbReference>
<proteinExistence type="predicted"/>
<keyword evidence="6" id="KW-1185">Reference proteome</keyword>
<dbReference type="PANTHER" id="PTHR37984:SF9">
    <property type="entry name" value="INTEGRASE CATALYTIC DOMAIN-CONTAINING PROTEIN"/>
    <property type="match status" value="1"/>
</dbReference>
<gene>
    <name evidence="5" type="ORF">Pmani_000139</name>
</gene>
<protein>
    <recommendedName>
        <fullName evidence="1">RNA-directed DNA polymerase</fullName>
        <ecNumber evidence="1">2.7.7.49</ecNumber>
    </recommendedName>
</protein>
<dbReference type="InterPro" id="IPR043502">
    <property type="entry name" value="DNA/RNA_pol_sf"/>
</dbReference>
<dbReference type="PANTHER" id="PTHR37984">
    <property type="entry name" value="PROTEIN CBG26694"/>
    <property type="match status" value="1"/>
</dbReference>
<comment type="caution">
    <text evidence="5">The sequence shown here is derived from an EMBL/GenBank/DDBJ whole genome shotgun (WGS) entry which is preliminary data.</text>
</comment>
<evidence type="ECO:0000256" key="2">
    <source>
        <dbReference type="SAM" id="MobiDB-lite"/>
    </source>
</evidence>
<dbReference type="InterPro" id="IPR050951">
    <property type="entry name" value="Retrovirus_Pol_polyprotein"/>
</dbReference>
<dbReference type="Gene3D" id="1.10.340.70">
    <property type="match status" value="1"/>
</dbReference>
<dbReference type="AlphaFoldDB" id="A0AAE1ULK2"/>
<dbReference type="InterPro" id="IPR041588">
    <property type="entry name" value="Integrase_H2C2"/>
</dbReference>
<dbReference type="Proteomes" id="UP001292094">
    <property type="component" value="Unassembled WGS sequence"/>
</dbReference>
<dbReference type="SUPFAM" id="SSF56672">
    <property type="entry name" value="DNA/RNA polymerases"/>
    <property type="match status" value="1"/>
</dbReference>
<dbReference type="GO" id="GO:0003964">
    <property type="term" value="F:RNA-directed DNA polymerase activity"/>
    <property type="evidence" value="ECO:0007669"/>
    <property type="project" value="UniProtKB-EC"/>
</dbReference>
<evidence type="ECO:0000313" key="6">
    <source>
        <dbReference type="Proteomes" id="UP001292094"/>
    </source>
</evidence>